<keyword evidence="2" id="KW-1185">Reference proteome</keyword>
<accession>A0AAV2EDC8</accession>
<sequence length="76" mass="8399">MGISCYGSTVILLKLQGLNLSGYMGSLLHLLHELRKLDLSSNNITSEIPYSLPIIVTHLNLACNNLAEYTSIFAQY</sequence>
<reference evidence="1 2" key="1">
    <citation type="submission" date="2024-04" db="EMBL/GenBank/DDBJ databases">
        <authorList>
            <person name="Fracassetti M."/>
        </authorList>
    </citation>
    <scope>NUCLEOTIDE SEQUENCE [LARGE SCALE GENOMIC DNA]</scope>
</reference>
<organism evidence="1 2">
    <name type="scientific">Linum trigynum</name>
    <dbReference type="NCBI Taxonomy" id="586398"/>
    <lineage>
        <taxon>Eukaryota</taxon>
        <taxon>Viridiplantae</taxon>
        <taxon>Streptophyta</taxon>
        <taxon>Embryophyta</taxon>
        <taxon>Tracheophyta</taxon>
        <taxon>Spermatophyta</taxon>
        <taxon>Magnoliopsida</taxon>
        <taxon>eudicotyledons</taxon>
        <taxon>Gunneridae</taxon>
        <taxon>Pentapetalae</taxon>
        <taxon>rosids</taxon>
        <taxon>fabids</taxon>
        <taxon>Malpighiales</taxon>
        <taxon>Linaceae</taxon>
        <taxon>Linum</taxon>
    </lineage>
</organism>
<dbReference type="InterPro" id="IPR001611">
    <property type="entry name" value="Leu-rich_rpt"/>
</dbReference>
<proteinExistence type="predicted"/>
<dbReference type="Gene3D" id="3.80.10.10">
    <property type="entry name" value="Ribonuclease Inhibitor"/>
    <property type="match status" value="1"/>
</dbReference>
<dbReference type="Proteomes" id="UP001497516">
    <property type="component" value="Chromosome 4"/>
</dbReference>
<dbReference type="AlphaFoldDB" id="A0AAV2EDC8"/>
<dbReference type="InterPro" id="IPR032675">
    <property type="entry name" value="LRR_dom_sf"/>
</dbReference>
<dbReference type="EMBL" id="OZ034817">
    <property type="protein sequence ID" value="CAL1383914.1"/>
    <property type="molecule type" value="Genomic_DNA"/>
</dbReference>
<name>A0AAV2EDC8_9ROSI</name>
<gene>
    <name evidence="1" type="ORF">LTRI10_LOCUS25153</name>
</gene>
<evidence type="ECO:0000313" key="2">
    <source>
        <dbReference type="Proteomes" id="UP001497516"/>
    </source>
</evidence>
<dbReference type="Pfam" id="PF00560">
    <property type="entry name" value="LRR_1"/>
    <property type="match status" value="1"/>
</dbReference>
<dbReference type="SUPFAM" id="SSF52058">
    <property type="entry name" value="L domain-like"/>
    <property type="match status" value="1"/>
</dbReference>
<evidence type="ECO:0000313" key="1">
    <source>
        <dbReference type="EMBL" id="CAL1383914.1"/>
    </source>
</evidence>
<protein>
    <submittedName>
        <fullName evidence="1">Uncharacterized protein</fullName>
    </submittedName>
</protein>